<dbReference type="InterPro" id="IPR013320">
    <property type="entry name" value="ConA-like_dom_sf"/>
</dbReference>
<dbReference type="InterPro" id="IPR008979">
    <property type="entry name" value="Galactose-bd-like_sf"/>
</dbReference>
<dbReference type="SUPFAM" id="SSF49899">
    <property type="entry name" value="Concanavalin A-like lectins/glucanases"/>
    <property type="match status" value="1"/>
</dbReference>
<comment type="similarity">
    <text evidence="1">Belongs to the glycosyl hydrolase 16 family.</text>
</comment>
<dbReference type="Gene3D" id="2.60.120.200">
    <property type="match status" value="1"/>
</dbReference>
<dbReference type="PANTHER" id="PTHR10963">
    <property type="entry name" value="GLYCOSYL HYDROLASE-RELATED"/>
    <property type="match status" value="1"/>
</dbReference>
<dbReference type="RefSeq" id="WP_101343364.1">
    <property type="nucleotide sequence ID" value="NZ_PJAI02000001.1"/>
</dbReference>
<dbReference type="SUPFAM" id="SSF49785">
    <property type="entry name" value="Galactose-binding domain-like"/>
    <property type="match status" value="2"/>
</dbReference>
<protein>
    <submittedName>
        <fullName evidence="3">Glycoside hydrolase family 16 protein</fullName>
    </submittedName>
</protein>
<dbReference type="CDD" id="cd08023">
    <property type="entry name" value="GH16_laminarinase_like"/>
    <property type="match status" value="1"/>
</dbReference>
<dbReference type="InterPro" id="IPR000757">
    <property type="entry name" value="Beta-glucanase-like"/>
</dbReference>
<dbReference type="GO" id="GO:0016787">
    <property type="term" value="F:hydrolase activity"/>
    <property type="evidence" value="ECO:0007669"/>
    <property type="project" value="UniProtKB-KW"/>
</dbReference>
<gene>
    <name evidence="3" type="ORF">CWS31_001650</name>
</gene>
<organism evidence="3 4">
    <name type="scientific">Colwellia echini</name>
    <dbReference type="NCBI Taxonomy" id="1982103"/>
    <lineage>
        <taxon>Bacteria</taxon>
        <taxon>Pseudomonadati</taxon>
        <taxon>Pseudomonadota</taxon>
        <taxon>Gammaproteobacteria</taxon>
        <taxon>Alteromonadales</taxon>
        <taxon>Colwelliaceae</taxon>
        <taxon>Colwellia</taxon>
    </lineage>
</organism>
<dbReference type="PANTHER" id="PTHR10963:SF55">
    <property type="entry name" value="GLYCOSIDE HYDROLASE FAMILY 16 PROTEIN"/>
    <property type="match status" value="1"/>
</dbReference>
<dbReference type="EMBL" id="PJAI02000001">
    <property type="protein sequence ID" value="TYK67254.1"/>
    <property type="molecule type" value="Genomic_DNA"/>
</dbReference>
<keyword evidence="3" id="KW-0378">Hydrolase</keyword>
<dbReference type="Proteomes" id="UP000815846">
    <property type="component" value="Unassembled WGS sequence"/>
</dbReference>
<reference evidence="3 4" key="1">
    <citation type="submission" date="2019-08" db="EMBL/GenBank/DDBJ databases">
        <title>Microbe sample from Colwellia echini.</title>
        <authorList>
            <person name="Christiansen L."/>
            <person name="Pathiraja D."/>
            <person name="Schultz-Johansen M."/>
            <person name="Choi I.-G."/>
            <person name="Stougaard P."/>
        </authorList>
    </citation>
    <scope>NUCLEOTIDE SEQUENCE [LARGE SCALE GENOMIC DNA]</scope>
    <source>
        <strain evidence="3 4">A3</strain>
    </source>
</reference>
<comment type="caution">
    <text evidence="3">The sequence shown here is derived from an EMBL/GenBank/DDBJ whole genome shotgun (WGS) entry which is preliminary data.</text>
</comment>
<dbReference type="Pfam" id="PF00722">
    <property type="entry name" value="Glyco_hydro_16"/>
    <property type="match status" value="1"/>
</dbReference>
<name>A0ABY3N1Q3_9GAMM</name>
<evidence type="ECO:0000259" key="2">
    <source>
        <dbReference type="PROSITE" id="PS51762"/>
    </source>
</evidence>
<feature type="domain" description="GH16" evidence="2">
    <location>
        <begin position="30"/>
        <end position="328"/>
    </location>
</feature>
<sequence>MMTFKKKITHVFALATVSTLIGCGGAETKTDTSGFDVTQPVSDWKLVWSDEFDGNAINTNHWTHEVNCTGGGNNERQCYTEDPSNSFVSDGTLKLVALPAEEGAEQPYTSARMVSKNKADFKYGRFEIKAKMPFGQGSFPAFWMMPTDEVYGGWPHSGEIDILETVNLKTVNEDGVVENNVHGTLHYGKSWPANDYSGAAYSLPDGISPADDFHVYAIEWQEGEIRWYVDGYLYATQRASELKTKADGEITGLNHRGWYSEYFDATSGELTTYWDNSPFDQQFFMILNNAVGGDWAENTNDLGVDAAAFTDGQTFEIDYIRVYQCTQNTNTGKGCETVRAAYAQEASEEVPNGALILGKAPNPPVAAIPVAPGAVFDVFSDADTDFVVGHYAASGEIVIEELDIGGDHGAVKQFTFNTDEALGYFQLAPGNVQDFRGYATLEFDIFVVNDNGADGFVVKMDCVHPCSSGDYAIDKPAQGVWTSYSILLSDLVANNGSTLDISNVNTPLAFFPTWGNQSGFVAQIDNVRIVAAGDSNGSTKVVANFYDDTVIGDIIFNSYNPDGFVTATEIAEGDRGNVIEVVKTGDTGNWYLDSSAAPLDISGYEAGSELVFDMFVVSADVGVELYIKLDSGWPNVSDIIVDSSTLGEWQEVRINLQTLLDDDNAFSAGSFADDTSIINPFVMEPTGVMTVKFDNIRYESPDNSGQQIIMYDDNVTGDIVFNSYNPDGFVTSSEIAEVDRGNVVEVVKTGGTGNWYLDSSAAPFDISGYSANSELVFDMYVVSADAGVELYIKLDSGWPNVSDVVIDSSTLGEWQEVRINLQTLLADDNAFSAGNFADATNIINPFVMEPTGVMTVKFDNIRYVNK</sequence>
<proteinExistence type="inferred from homology"/>
<dbReference type="InterPro" id="IPR050546">
    <property type="entry name" value="Glycosyl_Hydrlase_16"/>
</dbReference>
<evidence type="ECO:0000313" key="4">
    <source>
        <dbReference type="Proteomes" id="UP000815846"/>
    </source>
</evidence>
<dbReference type="PROSITE" id="PS51762">
    <property type="entry name" value="GH16_2"/>
    <property type="match status" value="1"/>
</dbReference>
<dbReference type="PROSITE" id="PS51257">
    <property type="entry name" value="PROKAR_LIPOPROTEIN"/>
    <property type="match status" value="1"/>
</dbReference>
<dbReference type="Gene3D" id="2.60.120.430">
    <property type="entry name" value="Galactose-binding lectin"/>
    <property type="match status" value="3"/>
</dbReference>
<evidence type="ECO:0000256" key="1">
    <source>
        <dbReference type="ARBA" id="ARBA00006865"/>
    </source>
</evidence>
<evidence type="ECO:0000313" key="3">
    <source>
        <dbReference type="EMBL" id="TYK67254.1"/>
    </source>
</evidence>
<accession>A0ABY3N1Q3</accession>
<keyword evidence="4" id="KW-1185">Reference proteome</keyword>